<dbReference type="PROSITE" id="PS50053">
    <property type="entry name" value="UBIQUITIN_2"/>
    <property type="match status" value="1"/>
</dbReference>
<dbReference type="InterPro" id="IPR019954">
    <property type="entry name" value="Ubiquitin_CS"/>
</dbReference>
<organism evidence="4 5">
    <name type="scientific">Lachancea nothofagi CBS 11611</name>
    <dbReference type="NCBI Taxonomy" id="1266666"/>
    <lineage>
        <taxon>Eukaryota</taxon>
        <taxon>Fungi</taxon>
        <taxon>Dikarya</taxon>
        <taxon>Ascomycota</taxon>
        <taxon>Saccharomycotina</taxon>
        <taxon>Saccharomycetes</taxon>
        <taxon>Saccharomycetales</taxon>
        <taxon>Saccharomycetaceae</taxon>
        <taxon>Lachancea</taxon>
    </lineage>
</organism>
<dbReference type="SMART" id="SM00213">
    <property type="entry name" value="UBQ"/>
    <property type="match status" value="1"/>
</dbReference>
<evidence type="ECO:0000313" key="5">
    <source>
        <dbReference type="Proteomes" id="UP000189911"/>
    </source>
</evidence>
<dbReference type="PANTHER" id="PTHR10677">
    <property type="entry name" value="UBIQUILIN"/>
    <property type="match status" value="1"/>
</dbReference>
<feature type="compositionally biased region" description="Polar residues" evidence="1">
    <location>
        <begin position="93"/>
        <end position="104"/>
    </location>
</feature>
<dbReference type="Gene3D" id="1.10.8.10">
    <property type="entry name" value="DNA helicase RuvA subunit, C-terminal domain"/>
    <property type="match status" value="1"/>
</dbReference>
<dbReference type="CDD" id="cd16106">
    <property type="entry name" value="Ubl_Dsk2p_like"/>
    <property type="match status" value="1"/>
</dbReference>
<dbReference type="PRINTS" id="PR00348">
    <property type="entry name" value="UBIQUITIN"/>
</dbReference>
<proteinExistence type="predicted"/>
<dbReference type="EMBL" id="LT598452">
    <property type="protein sequence ID" value="SCV01902.1"/>
    <property type="molecule type" value="Genomic_DNA"/>
</dbReference>
<dbReference type="PROSITE" id="PS50030">
    <property type="entry name" value="UBA"/>
    <property type="match status" value="1"/>
</dbReference>
<dbReference type="InterPro" id="IPR015496">
    <property type="entry name" value="Ubiquilin"/>
</dbReference>
<dbReference type="Gene3D" id="3.10.20.90">
    <property type="entry name" value="Phosphatidylinositol 3-kinase Catalytic Subunit, Chain A, domain 1"/>
    <property type="match status" value="1"/>
</dbReference>
<dbReference type="FunFam" id="1.10.8.10:FF:000024">
    <property type="entry name" value="Ubiquitin domain-containing protein DSK2"/>
    <property type="match status" value="1"/>
</dbReference>
<dbReference type="Pfam" id="PF23195">
    <property type="entry name" value="UBQLN1"/>
    <property type="match status" value="1"/>
</dbReference>
<feature type="compositionally biased region" description="Low complexity" evidence="1">
    <location>
        <begin position="250"/>
        <end position="270"/>
    </location>
</feature>
<dbReference type="SMART" id="SM00727">
    <property type="entry name" value="STI1"/>
    <property type="match status" value="2"/>
</dbReference>
<feature type="domain" description="UBA" evidence="2">
    <location>
        <begin position="339"/>
        <end position="383"/>
    </location>
</feature>
<dbReference type="SUPFAM" id="SSF46934">
    <property type="entry name" value="UBA-like"/>
    <property type="match status" value="1"/>
</dbReference>
<dbReference type="OrthoDB" id="267397at2759"/>
<dbReference type="GO" id="GO:0006511">
    <property type="term" value="P:ubiquitin-dependent protein catabolic process"/>
    <property type="evidence" value="ECO:0007669"/>
    <property type="project" value="TreeGrafter"/>
</dbReference>
<reference evidence="5" key="1">
    <citation type="submission" date="2016-03" db="EMBL/GenBank/DDBJ databases">
        <authorList>
            <person name="Devillers Hugo."/>
        </authorList>
    </citation>
    <scope>NUCLEOTIDE SEQUENCE [LARGE SCALE GENOMIC DNA]</scope>
</reference>
<name>A0A1G4KC59_9SACH</name>
<evidence type="ECO:0000313" key="4">
    <source>
        <dbReference type="EMBL" id="SCV01902.1"/>
    </source>
</evidence>
<dbReference type="InterPro" id="IPR029071">
    <property type="entry name" value="Ubiquitin-like_domsf"/>
</dbReference>
<dbReference type="PANTHER" id="PTHR10677:SF3">
    <property type="entry name" value="FI07626P-RELATED"/>
    <property type="match status" value="1"/>
</dbReference>
<dbReference type="InterPro" id="IPR009060">
    <property type="entry name" value="UBA-like_sf"/>
</dbReference>
<dbReference type="InterPro" id="IPR006636">
    <property type="entry name" value="STI1_HS-bd"/>
</dbReference>
<feature type="compositionally biased region" description="Low complexity" evidence="1">
    <location>
        <begin position="78"/>
        <end position="92"/>
    </location>
</feature>
<dbReference type="AlphaFoldDB" id="A0A1G4KC59"/>
<gene>
    <name evidence="4" type="ORF">LANO_0F14092G</name>
</gene>
<dbReference type="Pfam" id="PF00627">
    <property type="entry name" value="UBA"/>
    <property type="match status" value="1"/>
</dbReference>
<keyword evidence="5" id="KW-1185">Reference proteome</keyword>
<dbReference type="SUPFAM" id="SSF54236">
    <property type="entry name" value="Ubiquitin-like"/>
    <property type="match status" value="1"/>
</dbReference>
<dbReference type="InterPro" id="IPR019956">
    <property type="entry name" value="Ubiquitin_dom"/>
</dbReference>
<dbReference type="GO" id="GO:0031593">
    <property type="term" value="F:polyubiquitin modification-dependent protein binding"/>
    <property type="evidence" value="ECO:0007669"/>
    <property type="project" value="TreeGrafter"/>
</dbReference>
<evidence type="ECO:0000256" key="1">
    <source>
        <dbReference type="SAM" id="MobiDB-lite"/>
    </source>
</evidence>
<evidence type="ECO:0000259" key="2">
    <source>
        <dbReference type="PROSITE" id="PS50030"/>
    </source>
</evidence>
<dbReference type="Pfam" id="PF00240">
    <property type="entry name" value="ubiquitin"/>
    <property type="match status" value="1"/>
</dbReference>
<accession>A0A1G4KC59</accession>
<dbReference type="Proteomes" id="UP000189911">
    <property type="component" value="Chromosome F"/>
</dbReference>
<dbReference type="InterPro" id="IPR000626">
    <property type="entry name" value="Ubiquitin-like_dom"/>
</dbReference>
<dbReference type="SMART" id="SM00165">
    <property type="entry name" value="UBA"/>
    <property type="match status" value="1"/>
</dbReference>
<dbReference type="PROSITE" id="PS00299">
    <property type="entry name" value="UBIQUITIN_1"/>
    <property type="match status" value="1"/>
</dbReference>
<feature type="domain" description="Ubiquitin-like" evidence="3">
    <location>
        <begin position="1"/>
        <end position="71"/>
    </location>
</feature>
<feature type="region of interest" description="Disordered" evidence="1">
    <location>
        <begin position="73"/>
        <end position="122"/>
    </location>
</feature>
<dbReference type="CDD" id="cd14324">
    <property type="entry name" value="UBA_Dsk2p_like"/>
    <property type="match status" value="1"/>
</dbReference>
<feature type="region of interest" description="Disordered" evidence="1">
    <location>
        <begin position="226"/>
        <end position="292"/>
    </location>
</feature>
<evidence type="ECO:0000259" key="3">
    <source>
        <dbReference type="PROSITE" id="PS50053"/>
    </source>
</evidence>
<sequence length="385" mass="40106">MSITIHVKFGQNKLDVSIDPASSVGDLKTAIAEKSEIPADNQRLIYSGKILKDDQTVESYKILDDHSIHLVRSGGAKKGSSPGAASASATTGNTNEATSQQQSGAVPAAPPSLSAGQTGGFNPLSDLTSARYAGYLNLPSADSFGPDGGMTSAPNSDEVLRMLENPTMQSQMNEMLSNPQMVDFLIQQSPQLQSMGPQARQLLQSPMFRQMMTNPDMIRQSMQFSSMMGGGEGNMDASAFPAPGTSGPESSDQTPSAQQQTQSDTTTQSANPFASLLGGFPPQPAAGSSTGSNIPTNPFLSMLGGAGGAAPNFDPAFFSSLLGAGAGGAAAPAQQDTRPPEERYEQQLRQLNDMGFFEFDRNVAALRRSGGSVQGALDALLSGDV</sequence>
<protein>
    <submittedName>
        <fullName evidence="4">LANO_0F14092g1_1</fullName>
    </submittedName>
</protein>
<dbReference type="InterPro" id="IPR015940">
    <property type="entry name" value="UBA"/>
</dbReference>
<dbReference type="GO" id="GO:0005829">
    <property type="term" value="C:cytosol"/>
    <property type="evidence" value="ECO:0007669"/>
    <property type="project" value="TreeGrafter"/>
</dbReference>